<dbReference type="GeneID" id="39876543"/>
<dbReference type="OrthoDB" id="432483at2759"/>
<dbReference type="Proteomes" id="UP000236319">
    <property type="component" value="Unassembled WGS sequence"/>
</dbReference>
<sequence>MLLVGDYKRVFNSDKDTKNALGILVQCLNDYYKACHYATLSATKSPCNVYEMLCWLTGLKYNSVYDKLRKCIKLCYDEQTKNSLHPTTVVADALVNAVDRLAADSPSILTRVLGFGDAMTTYACDFHNNSTQLYYPQDGDYCLHLLLHIFRLVFPVLRYLFTQCSLPAHHGGWAECRYGKGVPPYTWQCAPPLTALPNPHPECSINRP</sequence>
<reference evidence="1 2" key="1">
    <citation type="journal article" date="2017" name="BMC Genomics">
        <title>Whole-genome assembly of Babesia ovata and comparative genomics between closely related pathogens.</title>
        <authorList>
            <person name="Yamagishi J."/>
            <person name="Asada M."/>
            <person name="Hakimi H."/>
            <person name="Tanaka T.Q."/>
            <person name="Sugimoto C."/>
            <person name="Kawazu S."/>
        </authorList>
    </citation>
    <scope>NUCLEOTIDE SEQUENCE [LARGE SCALE GENOMIC DNA]</scope>
    <source>
        <strain evidence="1 2">Miyake</strain>
    </source>
</reference>
<dbReference type="RefSeq" id="XP_028869016.1">
    <property type="nucleotide sequence ID" value="XM_029013183.1"/>
</dbReference>
<organism evidence="1 2">
    <name type="scientific">Babesia ovata</name>
    <dbReference type="NCBI Taxonomy" id="189622"/>
    <lineage>
        <taxon>Eukaryota</taxon>
        <taxon>Sar</taxon>
        <taxon>Alveolata</taxon>
        <taxon>Apicomplexa</taxon>
        <taxon>Aconoidasida</taxon>
        <taxon>Piroplasmida</taxon>
        <taxon>Babesiidae</taxon>
        <taxon>Babesia</taxon>
    </lineage>
</organism>
<name>A0A2H6KIG1_9APIC</name>
<evidence type="ECO:0000313" key="1">
    <source>
        <dbReference type="EMBL" id="GBE62773.1"/>
    </source>
</evidence>
<dbReference type="AlphaFoldDB" id="A0A2H6KIG1"/>
<keyword evidence="2" id="KW-1185">Reference proteome</keyword>
<proteinExistence type="predicted"/>
<gene>
    <name evidence="1" type="ORF">BOVATA_042660</name>
</gene>
<protein>
    <submittedName>
        <fullName evidence="1">Apolipophorin-III superfamily protein, putative</fullName>
    </submittedName>
</protein>
<evidence type="ECO:0000313" key="2">
    <source>
        <dbReference type="Proteomes" id="UP000236319"/>
    </source>
</evidence>
<dbReference type="EMBL" id="BDSA01000007">
    <property type="protein sequence ID" value="GBE62773.1"/>
    <property type="molecule type" value="Genomic_DNA"/>
</dbReference>
<dbReference type="VEuPathDB" id="PiroplasmaDB:BOVATA_042660"/>
<accession>A0A2H6KIG1</accession>
<comment type="caution">
    <text evidence="1">The sequence shown here is derived from an EMBL/GenBank/DDBJ whole genome shotgun (WGS) entry which is preliminary data.</text>
</comment>